<accession>A0A1F2WQ71</accession>
<evidence type="ECO:0000259" key="14">
    <source>
        <dbReference type="Pfam" id="PF00275"/>
    </source>
</evidence>
<dbReference type="Gene3D" id="3.65.10.10">
    <property type="entry name" value="Enolpyruvate transferase domain"/>
    <property type="match status" value="2"/>
</dbReference>
<feature type="binding site" evidence="13">
    <location>
        <position position="306"/>
    </location>
    <ligand>
        <name>UDP-N-acetyl-alpha-D-glucosamine</name>
        <dbReference type="ChEBI" id="CHEBI:57705"/>
    </ligand>
</feature>
<dbReference type="Pfam" id="PF00275">
    <property type="entry name" value="EPSP_synthase"/>
    <property type="match status" value="1"/>
</dbReference>
<dbReference type="InterPro" id="IPR005750">
    <property type="entry name" value="UDP_GlcNAc_COvinyl_MurA"/>
</dbReference>
<sequence length="425" mass="44998">MAETKFIITGGNRLNGRVRVSGAKNSVLKLMAASLLTPDECIISNVPNITDVQIMMQVLRTLGAEVEWEADHLRIRPGDLKSRKAPYHLVRRMRASIAVLGPLLARYGEAMVAIPGGCNIGSRKIDMHLKGLVELGAEITSEHGYVTARGSNLKGAHIILDFPSVGATENLMMAAVKADGNTTIENAAREPEIQDLAAFLGSMGAGISGAGSPIVEIEGNADLHGTSHASVGDRIEAGTIAIAAAVTSGDVEITGINPSHLGLPLEKLREIGVEVEENRDGMHIKGNGDYRSVDLATLPFPGFPTDLQPQIMVLLSLAPGAGIVTENVFESRFMFVDELNRMGCDITIEGHHAVVKGDGPLSGAEVCATDLRAGAALVLAGLAAQGQTDLLDIHHIDRGYEKFEEKLSGLGADIRRAAVDEGEEF</sequence>
<comment type="caution">
    <text evidence="13">Lacks conserved residue(s) required for the propagation of feature annotation.</text>
</comment>
<evidence type="ECO:0000256" key="8">
    <source>
        <dbReference type="ARBA" id="ARBA00023306"/>
    </source>
</evidence>
<dbReference type="STRING" id="1797197.A2Y75_00595"/>
<gene>
    <name evidence="13" type="primary">murA</name>
    <name evidence="15" type="ORF">A2Y75_00595</name>
</gene>
<evidence type="ECO:0000256" key="3">
    <source>
        <dbReference type="ARBA" id="ARBA00022490"/>
    </source>
</evidence>
<dbReference type="AlphaFoldDB" id="A0A1F2WQ71"/>
<comment type="subcellular location">
    <subcellularLocation>
        <location evidence="1 13">Cytoplasm</location>
    </subcellularLocation>
</comment>
<evidence type="ECO:0000256" key="11">
    <source>
        <dbReference type="ARBA" id="ARBA00038367"/>
    </source>
</evidence>
<dbReference type="InterPro" id="IPR036968">
    <property type="entry name" value="Enolpyruvate_Tfrase_sf"/>
</dbReference>
<evidence type="ECO:0000256" key="13">
    <source>
        <dbReference type="HAMAP-Rule" id="MF_00111"/>
    </source>
</evidence>
<evidence type="ECO:0000256" key="10">
    <source>
        <dbReference type="ARBA" id="ARBA00037534"/>
    </source>
</evidence>
<evidence type="ECO:0000256" key="12">
    <source>
        <dbReference type="ARBA" id="ARBA00047527"/>
    </source>
</evidence>
<dbReference type="GO" id="GO:0019277">
    <property type="term" value="P:UDP-N-acetylgalactosamine biosynthetic process"/>
    <property type="evidence" value="ECO:0007669"/>
    <property type="project" value="InterPro"/>
</dbReference>
<feature type="modified residue" description="2-(S-cysteinyl)pyruvic acid O-phosphothioketal" evidence="13">
    <location>
        <position position="118"/>
    </location>
</feature>
<dbReference type="FunFam" id="3.65.10.10:FF:000001">
    <property type="entry name" value="UDP-N-acetylglucosamine 1-carboxyvinyltransferase"/>
    <property type="match status" value="1"/>
</dbReference>
<evidence type="ECO:0000256" key="7">
    <source>
        <dbReference type="ARBA" id="ARBA00022984"/>
    </source>
</evidence>
<keyword evidence="8 13" id="KW-0131">Cell cycle</keyword>
<dbReference type="InterPro" id="IPR001986">
    <property type="entry name" value="Enolpyruvate_Tfrase_dom"/>
</dbReference>
<evidence type="ECO:0000256" key="2">
    <source>
        <dbReference type="ARBA" id="ARBA00004752"/>
    </source>
</evidence>
<dbReference type="PANTHER" id="PTHR43783:SF1">
    <property type="entry name" value="UDP-N-ACETYLGLUCOSAMINE 1-CARBOXYVINYLTRANSFERASE"/>
    <property type="match status" value="1"/>
</dbReference>
<evidence type="ECO:0000256" key="9">
    <source>
        <dbReference type="ARBA" id="ARBA00023316"/>
    </source>
</evidence>
<name>A0A1F2WQ71_9ACTN</name>
<dbReference type="GO" id="GO:0009252">
    <property type="term" value="P:peptidoglycan biosynthetic process"/>
    <property type="evidence" value="ECO:0007669"/>
    <property type="project" value="UniProtKB-UniRule"/>
</dbReference>
<feature type="domain" description="Enolpyruvate transferase" evidence="14">
    <location>
        <begin position="9"/>
        <end position="407"/>
    </location>
</feature>
<keyword evidence="6 13" id="KW-0133">Cell shape</keyword>
<keyword evidence="5 13" id="KW-0808">Transferase</keyword>
<reference evidence="15 16" key="1">
    <citation type="journal article" date="2016" name="Nat. Commun.">
        <title>Thousands of microbial genomes shed light on interconnected biogeochemical processes in an aquifer system.</title>
        <authorList>
            <person name="Anantharaman K."/>
            <person name="Brown C.T."/>
            <person name="Hug L.A."/>
            <person name="Sharon I."/>
            <person name="Castelle C.J."/>
            <person name="Probst A.J."/>
            <person name="Thomas B.C."/>
            <person name="Singh A."/>
            <person name="Wilkins M.J."/>
            <person name="Karaoz U."/>
            <person name="Brodie E.L."/>
            <person name="Williams K.H."/>
            <person name="Hubbard S.S."/>
            <person name="Banfield J.F."/>
        </authorList>
    </citation>
    <scope>NUCLEOTIDE SEQUENCE [LARGE SCALE GENOMIC DNA]</scope>
</reference>
<dbReference type="InterPro" id="IPR013792">
    <property type="entry name" value="RNA3'P_cycl/enolpyr_Trfase_a/b"/>
</dbReference>
<comment type="pathway">
    <text evidence="2 13">Cell wall biogenesis; peptidoglycan biosynthesis.</text>
</comment>
<dbReference type="GO" id="GO:0051301">
    <property type="term" value="P:cell division"/>
    <property type="evidence" value="ECO:0007669"/>
    <property type="project" value="UniProtKB-KW"/>
</dbReference>
<comment type="caution">
    <text evidence="15">The sequence shown here is derived from an EMBL/GenBank/DDBJ whole genome shotgun (WGS) entry which is preliminary data.</text>
</comment>
<feature type="binding site" evidence="13">
    <location>
        <position position="94"/>
    </location>
    <ligand>
        <name>UDP-N-acetyl-alpha-D-glucosamine</name>
        <dbReference type="ChEBI" id="CHEBI:57705"/>
    </ligand>
</feature>
<comment type="catalytic activity">
    <reaction evidence="12 13">
        <text>phosphoenolpyruvate + UDP-N-acetyl-alpha-D-glucosamine = UDP-N-acetyl-3-O-(1-carboxyvinyl)-alpha-D-glucosamine + phosphate</text>
        <dbReference type="Rhea" id="RHEA:18681"/>
        <dbReference type="ChEBI" id="CHEBI:43474"/>
        <dbReference type="ChEBI" id="CHEBI:57705"/>
        <dbReference type="ChEBI" id="CHEBI:58702"/>
        <dbReference type="ChEBI" id="CHEBI:68483"/>
        <dbReference type="EC" id="2.5.1.7"/>
    </reaction>
</comment>
<proteinExistence type="inferred from homology"/>
<dbReference type="CDD" id="cd01555">
    <property type="entry name" value="UdpNAET"/>
    <property type="match status" value="1"/>
</dbReference>
<evidence type="ECO:0000256" key="6">
    <source>
        <dbReference type="ARBA" id="ARBA00022960"/>
    </source>
</evidence>
<keyword evidence="4 13" id="KW-0132">Cell division</keyword>
<dbReference type="EMBL" id="MELK01000019">
    <property type="protein sequence ID" value="OFW59014.1"/>
    <property type="molecule type" value="Genomic_DNA"/>
</dbReference>
<dbReference type="EC" id="2.5.1.7" evidence="13"/>
<dbReference type="NCBIfam" id="NF006873">
    <property type="entry name" value="PRK09369.1"/>
    <property type="match status" value="1"/>
</dbReference>
<protein>
    <recommendedName>
        <fullName evidence="13">UDP-N-acetylglucosamine 1-carboxyvinyltransferase</fullName>
        <ecNumber evidence="13">2.5.1.7</ecNumber>
    </recommendedName>
    <alternativeName>
        <fullName evidence="13">Enoylpyruvate transferase</fullName>
    </alternativeName>
    <alternativeName>
        <fullName evidence="13">UDP-N-acetylglucosamine enolpyruvyl transferase</fullName>
        <shortName evidence="13">EPT</shortName>
    </alternativeName>
</protein>
<keyword evidence="9 13" id="KW-0961">Cell wall biogenesis/degradation</keyword>
<organism evidence="15 16">
    <name type="scientific">Candidatus Solincola sediminis</name>
    <dbReference type="NCBI Taxonomy" id="1797199"/>
    <lineage>
        <taxon>Bacteria</taxon>
        <taxon>Bacillati</taxon>
        <taxon>Actinomycetota</taxon>
        <taxon>Candidatus Geothermincolia</taxon>
        <taxon>Candidatus Geothermincolales</taxon>
        <taxon>Candidatus Geothermincolaceae</taxon>
        <taxon>Candidatus Solincola</taxon>
    </lineage>
</organism>
<dbReference type="PANTHER" id="PTHR43783">
    <property type="entry name" value="UDP-N-ACETYLGLUCOSAMINE 1-CARBOXYVINYLTRANSFERASE"/>
    <property type="match status" value="1"/>
</dbReference>
<evidence type="ECO:0000256" key="4">
    <source>
        <dbReference type="ARBA" id="ARBA00022618"/>
    </source>
</evidence>
<dbReference type="UniPathway" id="UPA00219"/>
<comment type="similarity">
    <text evidence="11 13">Belongs to the EPSP synthase family. MurA subfamily.</text>
</comment>
<dbReference type="GO" id="GO:0008360">
    <property type="term" value="P:regulation of cell shape"/>
    <property type="evidence" value="ECO:0007669"/>
    <property type="project" value="UniProtKB-KW"/>
</dbReference>
<keyword evidence="13" id="KW-0670">Pyruvate</keyword>
<feature type="active site" description="Proton donor" evidence="13">
    <location>
        <position position="118"/>
    </location>
</feature>
<evidence type="ECO:0000256" key="1">
    <source>
        <dbReference type="ARBA" id="ARBA00004496"/>
    </source>
</evidence>
<dbReference type="SUPFAM" id="SSF55205">
    <property type="entry name" value="EPT/RTPC-like"/>
    <property type="match status" value="1"/>
</dbReference>
<dbReference type="HAMAP" id="MF_00111">
    <property type="entry name" value="MurA"/>
    <property type="match status" value="1"/>
</dbReference>
<evidence type="ECO:0000256" key="5">
    <source>
        <dbReference type="ARBA" id="ARBA00022679"/>
    </source>
</evidence>
<feature type="binding site" evidence="13">
    <location>
        <position position="328"/>
    </location>
    <ligand>
        <name>UDP-N-acetyl-alpha-D-glucosamine</name>
        <dbReference type="ChEBI" id="CHEBI:57705"/>
    </ligand>
</feature>
<feature type="binding site" evidence="13">
    <location>
        <begin position="24"/>
        <end position="25"/>
    </location>
    <ligand>
        <name>phosphoenolpyruvate</name>
        <dbReference type="ChEBI" id="CHEBI:58702"/>
    </ligand>
</feature>
<comment type="function">
    <text evidence="10 13">Cell wall formation. Adds enolpyruvyl to UDP-N-acetylglucosamine.</text>
</comment>
<dbReference type="NCBIfam" id="TIGR01072">
    <property type="entry name" value="murA"/>
    <property type="match status" value="1"/>
</dbReference>
<evidence type="ECO:0000313" key="16">
    <source>
        <dbReference type="Proteomes" id="UP000177876"/>
    </source>
</evidence>
<keyword evidence="3 13" id="KW-0963">Cytoplasm</keyword>
<dbReference type="Proteomes" id="UP000177876">
    <property type="component" value="Unassembled WGS sequence"/>
</dbReference>
<keyword evidence="7 13" id="KW-0573">Peptidoglycan synthesis</keyword>
<dbReference type="GO" id="GO:0071555">
    <property type="term" value="P:cell wall organization"/>
    <property type="evidence" value="ECO:0007669"/>
    <property type="project" value="UniProtKB-KW"/>
</dbReference>
<dbReference type="GO" id="GO:0008760">
    <property type="term" value="F:UDP-N-acetylglucosamine 1-carboxyvinyltransferase activity"/>
    <property type="evidence" value="ECO:0007669"/>
    <property type="project" value="UniProtKB-UniRule"/>
</dbReference>
<evidence type="ECO:0000313" key="15">
    <source>
        <dbReference type="EMBL" id="OFW59014.1"/>
    </source>
</evidence>
<dbReference type="GO" id="GO:0005737">
    <property type="term" value="C:cytoplasm"/>
    <property type="evidence" value="ECO:0007669"/>
    <property type="project" value="UniProtKB-SubCell"/>
</dbReference>
<dbReference type="InterPro" id="IPR050068">
    <property type="entry name" value="MurA_subfamily"/>
</dbReference>